<proteinExistence type="predicted"/>
<dbReference type="AlphaFoldDB" id="M7BN09"/>
<gene>
    <name evidence="2" type="ORF">UY3_13301</name>
</gene>
<dbReference type="Gene3D" id="1.10.287.3160">
    <property type="match status" value="1"/>
</dbReference>
<feature type="chain" id="PRO_5004080239" evidence="1">
    <location>
        <begin position="23"/>
        <end position="251"/>
    </location>
</feature>
<organism evidence="2 3">
    <name type="scientific">Chelonia mydas</name>
    <name type="common">Green sea-turtle</name>
    <name type="synonym">Chelonia agassizi</name>
    <dbReference type="NCBI Taxonomy" id="8469"/>
    <lineage>
        <taxon>Eukaryota</taxon>
        <taxon>Metazoa</taxon>
        <taxon>Chordata</taxon>
        <taxon>Craniata</taxon>
        <taxon>Vertebrata</taxon>
        <taxon>Euteleostomi</taxon>
        <taxon>Archelosauria</taxon>
        <taxon>Testudinata</taxon>
        <taxon>Testudines</taxon>
        <taxon>Cryptodira</taxon>
        <taxon>Durocryptodira</taxon>
        <taxon>Americhelydia</taxon>
        <taxon>Chelonioidea</taxon>
        <taxon>Cheloniidae</taxon>
        <taxon>Chelonia</taxon>
    </lineage>
</organism>
<evidence type="ECO:0000313" key="3">
    <source>
        <dbReference type="Proteomes" id="UP000031443"/>
    </source>
</evidence>
<dbReference type="Proteomes" id="UP000031443">
    <property type="component" value="Unassembled WGS sequence"/>
</dbReference>
<reference evidence="3" key="1">
    <citation type="journal article" date="2013" name="Nat. Genet.">
        <title>The draft genomes of soft-shell turtle and green sea turtle yield insights into the development and evolution of the turtle-specific body plan.</title>
        <authorList>
            <person name="Wang Z."/>
            <person name="Pascual-Anaya J."/>
            <person name="Zadissa A."/>
            <person name="Li W."/>
            <person name="Niimura Y."/>
            <person name="Huang Z."/>
            <person name="Li C."/>
            <person name="White S."/>
            <person name="Xiong Z."/>
            <person name="Fang D."/>
            <person name="Wang B."/>
            <person name="Ming Y."/>
            <person name="Chen Y."/>
            <person name="Zheng Y."/>
            <person name="Kuraku S."/>
            <person name="Pignatelli M."/>
            <person name="Herrero J."/>
            <person name="Beal K."/>
            <person name="Nozawa M."/>
            <person name="Li Q."/>
            <person name="Wang J."/>
            <person name="Zhang H."/>
            <person name="Yu L."/>
            <person name="Shigenobu S."/>
            <person name="Wang J."/>
            <person name="Liu J."/>
            <person name="Flicek P."/>
            <person name="Searle S."/>
            <person name="Wang J."/>
            <person name="Kuratani S."/>
            <person name="Yin Y."/>
            <person name="Aken B."/>
            <person name="Zhang G."/>
            <person name="Irie N."/>
        </authorList>
    </citation>
    <scope>NUCLEOTIDE SEQUENCE [LARGE SCALE GENOMIC DNA]</scope>
</reference>
<keyword evidence="1" id="KW-0732">Signal</keyword>
<accession>M7BN09</accession>
<evidence type="ECO:0000256" key="1">
    <source>
        <dbReference type="SAM" id="SignalP"/>
    </source>
</evidence>
<name>M7BN09_CHEMY</name>
<sequence>MASAISMLQASWLLLSGSSTVAQQSMQELPFDGQALFAEQTDTKLHGLKDSCTTLKMLGRYVPGPARKGVERKYFVPSKGYAYLYTNPQPCSLVVAMVNKRERQGQQGPTPKSKESMRLDLLGCKVYSTRGLKLRIANHQVIPSRYSFNSWNSMLKFRVLVPAESREEFGAIVEAGKAVVRISLQASLDAADVVAYTLSSDITMRHSSWLQASGLPTKVQQTLQDLPFDGVGLFAEQTDSRLHSLKTLGLH</sequence>
<dbReference type="EMBL" id="KB555126">
    <property type="protein sequence ID" value="EMP29582.1"/>
    <property type="molecule type" value="Genomic_DNA"/>
</dbReference>
<feature type="signal peptide" evidence="1">
    <location>
        <begin position="1"/>
        <end position="22"/>
    </location>
</feature>
<protein>
    <submittedName>
        <fullName evidence="2">Uncharacterized protein</fullName>
    </submittedName>
</protein>
<keyword evidence="3" id="KW-1185">Reference proteome</keyword>
<evidence type="ECO:0000313" key="2">
    <source>
        <dbReference type="EMBL" id="EMP29582.1"/>
    </source>
</evidence>